<dbReference type="AlphaFoldDB" id="A0A0F5BUM5"/>
<accession>A0A0F5BUM5</accession>
<keyword evidence="2" id="KW-1185">Reference proteome</keyword>
<gene>
    <name evidence="1" type="ORF">HA49_22750</name>
</gene>
<protein>
    <submittedName>
        <fullName evidence="1">Uncharacterized protein</fullName>
    </submittedName>
</protein>
<dbReference type="EMBL" id="JPKR02000004">
    <property type="protein sequence ID" value="KKA63552.1"/>
    <property type="molecule type" value="Genomic_DNA"/>
</dbReference>
<dbReference type="RefSeq" id="WP_038018841.1">
    <property type="nucleotide sequence ID" value="NZ_JPKR02000004.1"/>
</dbReference>
<comment type="caution">
    <text evidence="1">The sequence shown here is derived from an EMBL/GenBank/DDBJ whole genome shotgun (WGS) entry which is preliminary data.</text>
</comment>
<reference evidence="1" key="1">
    <citation type="submission" date="2014-12" db="EMBL/GenBank/DDBJ databases">
        <title>The draft genome of the Tatumella morbirosei type strain, LMG23360T isolated from pineapple rot.</title>
        <authorList>
            <person name="Smits T.H."/>
            <person name="Palmer M."/>
            <person name="Venter S.N."/>
            <person name="Duffy B."/>
            <person name="Steenkamp E.T."/>
            <person name="Chan W.Y."/>
            <person name="Coutinho T.A."/>
            <person name="Coetzee M.P."/>
            <person name="De Maayer P."/>
        </authorList>
    </citation>
    <scope>NUCLEOTIDE SEQUENCE [LARGE SCALE GENOMIC DNA]</scope>
    <source>
        <strain evidence="1">LMG 23360</strain>
    </source>
</reference>
<evidence type="ECO:0000313" key="2">
    <source>
        <dbReference type="Proteomes" id="UP000029577"/>
    </source>
</evidence>
<organism evidence="1 2">
    <name type="scientific">Tatumella morbirosei</name>
    <dbReference type="NCBI Taxonomy" id="642227"/>
    <lineage>
        <taxon>Bacteria</taxon>
        <taxon>Pseudomonadati</taxon>
        <taxon>Pseudomonadota</taxon>
        <taxon>Gammaproteobacteria</taxon>
        <taxon>Enterobacterales</taxon>
        <taxon>Erwiniaceae</taxon>
        <taxon>Tatumella</taxon>
    </lineage>
</organism>
<evidence type="ECO:0000313" key="1">
    <source>
        <dbReference type="EMBL" id="KKA63552.1"/>
    </source>
</evidence>
<name>A0A0F5BUM5_9GAMM</name>
<sequence length="59" mass="6843">MRSMTPEVEMEVSKLAEISHVAKALMHRKAGDRELMRNELLLAHCEKLKQKYFIGPCPF</sequence>
<dbReference type="STRING" id="642227.HA49_22750"/>
<dbReference type="Proteomes" id="UP000029577">
    <property type="component" value="Unassembled WGS sequence"/>
</dbReference>
<proteinExistence type="predicted"/>